<keyword evidence="1" id="KW-1133">Transmembrane helix</keyword>
<sequence length="180" mass="19143">MSHSLPSAALPLVPGAIVASVGLFGSIILQVAGPIPLALEKLGETGFNPATRVRIFALCFNRAAPIMIVTGFLGASLALFPTFAYPNPISKPYLRTAAVAFLSITPYTLMSLLDINKELLALNRAVSVGKAGDLSLPTADGKRAVELMHTWSFWAGWRTAFFAVGWVGMVMGLGKELRVI</sequence>
<organism evidence="2 3">
    <name type="scientific">Dioszegia hungarica</name>
    <dbReference type="NCBI Taxonomy" id="4972"/>
    <lineage>
        <taxon>Eukaryota</taxon>
        <taxon>Fungi</taxon>
        <taxon>Dikarya</taxon>
        <taxon>Basidiomycota</taxon>
        <taxon>Agaricomycotina</taxon>
        <taxon>Tremellomycetes</taxon>
        <taxon>Tremellales</taxon>
        <taxon>Bulleribasidiaceae</taxon>
        <taxon>Dioszegia</taxon>
    </lineage>
</organism>
<keyword evidence="3" id="KW-1185">Reference proteome</keyword>
<name>A0AA38HG30_9TREE</name>
<keyword evidence="1" id="KW-0472">Membrane</keyword>
<reference evidence="2" key="1">
    <citation type="journal article" date="2022" name="G3 (Bethesda)">
        <title>High quality genome of the basidiomycete yeast Dioszegia hungarica PDD-24b-2 isolated from cloud water.</title>
        <authorList>
            <person name="Jarrige D."/>
            <person name="Haridas S."/>
            <person name="Bleykasten-Grosshans C."/>
            <person name="Joly M."/>
            <person name="Nadalig T."/>
            <person name="Sancelme M."/>
            <person name="Vuilleumier S."/>
            <person name="Grigoriev I.V."/>
            <person name="Amato P."/>
            <person name="Bringel F."/>
        </authorList>
    </citation>
    <scope>NUCLEOTIDE SEQUENCE</scope>
    <source>
        <strain evidence="2">PDD-24b-2</strain>
    </source>
</reference>
<proteinExistence type="predicted"/>
<comment type="caution">
    <text evidence="2">The sequence shown here is derived from an EMBL/GenBank/DDBJ whole genome shotgun (WGS) entry which is preliminary data.</text>
</comment>
<feature type="transmembrane region" description="Helical" evidence="1">
    <location>
        <begin position="55"/>
        <end position="80"/>
    </location>
</feature>
<protein>
    <recommendedName>
        <fullName evidence="4">DUF1772-domain-containing protein</fullName>
    </recommendedName>
</protein>
<dbReference type="Pfam" id="PF08592">
    <property type="entry name" value="Anthrone_oxy"/>
    <property type="match status" value="1"/>
</dbReference>
<feature type="transmembrane region" description="Helical" evidence="1">
    <location>
        <begin position="155"/>
        <end position="174"/>
    </location>
</feature>
<dbReference type="Proteomes" id="UP001164286">
    <property type="component" value="Unassembled WGS sequence"/>
</dbReference>
<keyword evidence="1" id="KW-0812">Transmembrane</keyword>
<feature type="transmembrane region" description="Helical" evidence="1">
    <location>
        <begin position="92"/>
        <end position="113"/>
    </location>
</feature>
<accession>A0AA38HG30</accession>
<dbReference type="AlphaFoldDB" id="A0AA38HG30"/>
<evidence type="ECO:0000256" key="1">
    <source>
        <dbReference type="SAM" id="Phobius"/>
    </source>
</evidence>
<evidence type="ECO:0000313" key="3">
    <source>
        <dbReference type="Proteomes" id="UP001164286"/>
    </source>
</evidence>
<dbReference type="GeneID" id="77731244"/>
<dbReference type="InterPro" id="IPR013901">
    <property type="entry name" value="Anthrone_oxy"/>
</dbReference>
<dbReference type="EMBL" id="JAKWFO010000003">
    <property type="protein sequence ID" value="KAI9638154.1"/>
    <property type="molecule type" value="Genomic_DNA"/>
</dbReference>
<gene>
    <name evidence="2" type="ORF">MKK02DRAFT_42544</name>
</gene>
<dbReference type="RefSeq" id="XP_052947931.1">
    <property type="nucleotide sequence ID" value="XM_053092039.1"/>
</dbReference>
<evidence type="ECO:0000313" key="2">
    <source>
        <dbReference type="EMBL" id="KAI9638154.1"/>
    </source>
</evidence>
<evidence type="ECO:0008006" key="4">
    <source>
        <dbReference type="Google" id="ProtNLM"/>
    </source>
</evidence>
<feature type="transmembrane region" description="Helical" evidence="1">
    <location>
        <begin position="12"/>
        <end position="35"/>
    </location>
</feature>